<keyword evidence="9" id="KW-0460">Magnesium</keyword>
<feature type="binding site" evidence="9">
    <location>
        <position position="138"/>
    </location>
    <ligand>
        <name>Mg(2+)</name>
        <dbReference type="ChEBI" id="CHEBI:18420"/>
    </ligand>
</feature>
<dbReference type="PANTHER" id="PTHR11207">
    <property type="entry name" value="RIBONUCLEASE III"/>
    <property type="match status" value="1"/>
</dbReference>
<feature type="domain" description="DRBM" evidence="11">
    <location>
        <begin position="176"/>
        <end position="245"/>
    </location>
</feature>
<keyword evidence="9" id="KW-0963">Cytoplasm</keyword>
<dbReference type="PROSITE" id="PS50142">
    <property type="entry name" value="RNASE_3_2"/>
    <property type="match status" value="1"/>
</dbReference>
<dbReference type="Gene3D" id="1.10.1520.10">
    <property type="entry name" value="Ribonuclease III domain"/>
    <property type="match status" value="1"/>
</dbReference>
<feature type="active site" evidence="9">
    <location>
        <position position="138"/>
    </location>
</feature>
<name>A0A380S7P5_FIBSU</name>
<dbReference type="GO" id="GO:0003725">
    <property type="term" value="F:double-stranded RNA binding"/>
    <property type="evidence" value="ECO:0007669"/>
    <property type="project" value="TreeGrafter"/>
</dbReference>
<keyword evidence="9" id="KW-0479">Metal-binding</keyword>
<evidence type="ECO:0000313" key="13">
    <source>
        <dbReference type="EMBL" id="SUQ25795.1"/>
    </source>
</evidence>
<evidence type="ECO:0000259" key="12">
    <source>
        <dbReference type="PROSITE" id="PS50142"/>
    </source>
</evidence>
<evidence type="ECO:0000256" key="10">
    <source>
        <dbReference type="SAM" id="MobiDB-lite"/>
    </source>
</evidence>
<dbReference type="FunFam" id="1.10.1520.10:FF:000001">
    <property type="entry name" value="Ribonuclease 3"/>
    <property type="match status" value="1"/>
</dbReference>
<comment type="function">
    <text evidence="9">Digests double-stranded RNA. Involved in the processing of primary rRNA transcript to yield the immediate precursors to the large and small rRNAs (23S and 16S). Processes some mRNAs, and tRNAs when they are encoded in the rRNA operon. Processes pre-crRNA and tracrRNA of type II CRISPR loci if present in the organism.</text>
</comment>
<sequence>MEEQNLLHKILKLWFRQKSGDGLEAKLGYRFRDPELLAHALVHRSFLVGKDVPYASNNERLEFLGDSVLNMLTTEFLYRTYPSDPEGELSKRKSAIVSGHACAQSSKEWDLSEYVKIGKSEAKMGGRGKESILADAYEAVLGAVYLDGGLEEVRAILNKFHFPRVQEIISATDFVNYKSELLEFCQGKLRCSPEYVIVGEEGPEHQKVFTVEVVVNGKSYARGQGPNKKKAEQEASRLSLETLKAEAAEADAKKAAAPKVKQPAHHIGLP</sequence>
<comment type="catalytic activity">
    <reaction evidence="1 9">
        <text>Endonucleolytic cleavage to 5'-phosphomonoester.</text>
        <dbReference type="EC" id="3.1.26.3"/>
    </reaction>
</comment>
<feature type="region of interest" description="Disordered" evidence="10">
    <location>
        <begin position="249"/>
        <end position="270"/>
    </location>
</feature>
<dbReference type="CDD" id="cd00593">
    <property type="entry name" value="RIBOc"/>
    <property type="match status" value="1"/>
</dbReference>
<dbReference type="EMBL" id="UHJL01000004">
    <property type="protein sequence ID" value="SUQ25795.1"/>
    <property type="molecule type" value="Genomic_DNA"/>
</dbReference>
<feature type="active site" evidence="9">
    <location>
        <position position="66"/>
    </location>
</feature>
<dbReference type="Pfam" id="PF14622">
    <property type="entry name" value="Ribonucleas_3_3"/>
    <property type="match status" value="1"/>
</dbReference>
<dbReference type="PROSITE" id="PS50137">
    <property type="entry name" value="DS_RBD"/>
    <property type="match status" value="1"/>
</dbReference>
<dbReference type="CDD" id="cd10845">
    <property type="entry name" value="DSRM_RNAse_III_family"/>
    <property type="match status" value="1"/>
</dbReference>
<evidence type="ECO:0000256" key="2">
    <source>
        <dbReference type="ARBA" id="ARBA00010183"/>
    </source>
</evidence>
<evidence type="ECO:0000256" key="8">
    <source>
        <dbReference type="ARBA" id="ARBA00022884"/>
    </source>
</evidence>
<reference evidence="13 14" key="1">
    <citation type="submission" date="2017-08" db="EMBL/GenBank/DDBJ databases">
        <authorList>
            <person name="de Groot N.N."/>
        </authorList>
    </citation>
    <scope>NUCLEOTIDE SEQUENCE [LARGE SCALE GENOMIC DNA]</scope>
    <source>
        <strain evidence="13 14">HM2</strain>
    </source>
</reference>
<organism evidence="13 14">
    <name type="scientific">Fibrobacter succinogenes</name>
    <name type="common">Bacteroides succinogenes</name>
    <dbReference type="NCBI Taxonomy" id="833"/>
    <lineage>
        <taxon>Bacteria</taxon>
        <taxon>Pseudomonadati</taxon>
        <taxon>Fibrobacterota</taxon>
        <taxon>Fibrobacteria</taxon>
        <taxon>Fibrobacterales</taxon>
        <taxon>Fibrobacteraceae</taxon>
        <taxon>Fibrobacter</taxon>
    </lineage>
</organism>
<keyword evidence="6 9" id="KW-0255">Endonuclease</keyword>
<dbReference type="GO" id="GO:0008033">
    <property type="term" value="P:tRNA processing"/>
    <property type="evidence" value="ECO:0007669"/>
    <property type="project" value="UniProtKB-KW"/>
</dbReference>
<dbReference type="InterPro" id="IPR011907">
    <property type="entry name" value="RNase_III"/>
</dbReference>
<keyword evidence="9" id="KW-0819">tRNA processing</keyword>
<dbReference type="NCBIfam" id="TIGR02191">
    <property type="entry name" value="RNaseIII"/>
    <property type="match status" value="1"/>
</dbReference>
<feature type="binding site" evidence="9">
    <location>
        <position position="62"/>
    </location>
    <ligand>
        <name>Mg(2+)</name>
        <dbReference type="ChEBI" id="CHEBI:18420"/>
    </ligand>
</feature>
<dbReference type="HAMAP" id="MF_00104">
    <property type="entry name" value="RNase_III"/>
    <property type="match status" value="1"/>
</dbReference>
<dbReference type="GO" id="GO:0010468">
    <property type="term" value="P:regulation of gene expression"/>
    <property type="evidence" value="ECO:0007669"/>
    <property type="project" value="TreeGrafter"/>
</dbReference>
<evidence type="ECO:0000313" key="14">
    <source>
        <dbReference type="Proteomes" id="UP000255423"/>
    </source>
</evidence>
<dbReference type="PROSITE" id="PS00517">
    <property type="entry name" value="RNASE_3_1"/>
    <property type="match status" value="1"/>
</dbReference>
<keyword evidence="3 9" id="KW-0698">rRNA processing</keyword>
<evidence type="ECO:0000256" key="7">
    <source>
        <dbReference type="ARBA" id="ARBA00022801"/>
    </source>
</evidence>
<keyword evidence="9" id="KW-0699">rRNA-binding</keyword>
<dbReference type="Gene3D" id="3.30.160.20">
    <property type="match status" value="1"/>
</dbReference>
<dbReference type="GO" id="GO:0006397">
    <property type="term" value="P:mRNA processing"/>
    <property type="evidence" value="ECO:0007669"/>
    <property type="project" value="UniProtKB-UniRule"/>
</dbReference>
<dbReference type="SMART" id="SM00358">
    <property type="entry name" value="DSRM"/>
    <property type="match status" value="1"/>
</dbReference>
<dbReference type="InterPro" id="IPR014720">
    <property type="entry name" value="dsRBD_dom"/>
</dbReference>
<comment type="subunit">
    <text evidence="9">Homodimer.</text>
</comment>
<evidence type="ECO:0000256" key="3">
    <source>
        <dbReference type="ARBA" id="ARBA00022552"/>
    </source>
</evidence>
<feature type="domain" description="RNase III" evidence="12">
    <location>
        <begin position="20"/>
        <end position="149"/>
    </location>
</feature>
<comment type="similarity">
    <text evidence="2">Belongs to the ribonuclease III family.</text>
</comment>
<dbReference type="RefSeq" id="WP_014546673.1">
    <property type="nucleotide sequence ID" value="NZ_UHJL01000004.1"/>
</dbReference>
<comment type="subcellular location">
    <subcellularLocation>
        <location evidence="9">Cytoplasm</location>
    </subcellularLocation>
</comment>
<keyword evidence="5 9" id="KW-0540">Nuclease</keyword>
<dbReference type="Proteomes" id="UP000255423">
    <property type="component" value="Unassembled WGS sequence"/>
</dbReference>
<keyword evidence="4 9" id="KW-0507">mRNA processing</keyword>
<dbReference type="GO" id="GO:0046872">
    <property type="term" value="F:metal ion binding"/>
    <property type="evidence" value="ECO:0007669"/>
    <property type="project" value="UniProtKB-KW"/>
</dbReference>
<dbReference type="GO" id="GO:0006364">
    <property type="term" value="P:rRNA processing"/>
    <property type="evidence" value="ECO:0007669"/>
    <property type="project" value="UniProtKB-UniRule"/>
</dbReference>
<feature type="binding site" evidence="9">
    <location>
        <position position="135"/>
    </location>
    <ligand>
        <name>Mg(2+)</name>
        <dbReference type="ChEBI" id="CHEBI:18420"/>
    </ligand>
</feature>
<dbReference type="OMA" id="LTHKSCK"/>
<dbReference type="PANTHER" id="PTHR11207:SF0">
    <property type="entry name" value="RIBONUCLEASE 3"/>
    <property type="match status" value="1"/>
</dbReference>
<dbReference type="GO" id="GO:0004525">
    <property type="term" value="F:ribonuclease III activity"/>
    <property type="evidence" value="ECO:0007669"/>
    <property type="project" value="UniProtKB-UniRule"/>
</dbReference>
<keyword evidence="8 9" id="KW-0694">RNA-binding</keyword>
<evidence type="ECO:0000256" key="1">
    <source>
        <dbReference type="ARBA" id="ARBA00000109"/>
    </source>
</evidence>
<protein>
    <recommendedName>
        <fullName evidence="9">Ribonuclease 3</fullName>
        <ecNumber evidence="9">3.1.26.3</ecNumber>
    </recommendedName>
    <alternativeName>
        <fullName evidence="9">Ribonuclease III</fullName>
        <shortName evidence="9">RNase III</shortName>
    </alternativeName>
</protein>
<evidence type="ECO:0000259" key="11">
    <source>
        <dbReference type="PROSITE" id="PS50137"/>
    </source>
</evidence>
<dbReference type="GO" id="GO:0019843">
    <property type="term" value="F:rRNA binding"/>
    <property type="evidence" value="ECO:0007669"/>
    <property type="project" value="UniProtKB-KW"/>
</dbReference>
<dbReference type="EC" id="3.1.26.3" evidence="9"/>
<gene>
    <name evidence="9" type="primary">rnc</name>
    <name evidence="13" type="ORF">SAMN05661053_2589</name>
</gene>
<evidence type="ECO:0000256" key="9">
    <source>
        <dbReference type="HAMAP-Rule" id="MF_00104"/>
    </source>
</evidence>
<dbReference type="AlphaFoldDB" id="A0A380S7P5"/>
<dbReference type="InterPro" id="IPR000999">
    <property type="entry name" value="RNase_III_dom"/>
</dbReference>
<evidence type="ECO:0000256" key="5">
    <source>
        <dbReference type="ARBA" id="ARBA00022722"/>
    </source>
</evidence>
<accession>A0A380S7P5</accession>
<keyword evidence="7 9" id="KW-0378">Hydrolase</keyword>
<dbReference type="SUPFAM" id="SSF54768">
    <property type="entry name" value="dsRNA-binding domain-like"/>
    <property type="match status" value="1"/>
</dbReference>
<dbReference type="SMART" id="SM00535">
    <property type="entry name" value="RIBOc"/>
    <property type="match status" value="1"/>
</dbReference>
<comment type="cofactor">
    <cofactor evidence="9">
        <name>Mg(2+)</name>
        <dbReference type="ChEBI" id="CHEBI:18420"/>
    </cofactor>
</comment>
<proteinExistence type="inferred from homology"/>
<evidence type="ECO:0000256" key="6">
    <source>
        <dbReference type="ARBA" id="ARBA00022759"/>
    </source>
</evidence>
<dbReference type="SUPFAM" id="SSF69065">
    <property type="entry name" value="RNase III domain-like"/>
    <property type="match status" value="1"/>
</dbReference>
<dbReference type="InterPro" id="IPR036389">
    <property type="entry name" value="RNase_III_sf"/>
</dbReference>
<dbReference type="GO" id="GO:0005737">
    <property type="term" value="C:cytoplasm"/>
    <property type="evidence" value="ECO:0007669"/>
    <property type="project" value="UniProtKB-SubCell"/>
</dbReference>
<dbReference type="Pfam" id="PF00035">
    <property type="entry name" value="dsrm"/>
    <property type="match status" value="1"/>
</dbReference>
<evidence type="ECO:0000256" key="4">
    <source>
        <dbReference type="ARBA" id="ARBA00022664"/>
    </source>
</evidence>